<sequence length="90" mass="9362">MTQFRREVQITNIRGLHARASAKFVTLASAHSAEVEVEKDGSKVAGTSIMGLMMLGAAKGDSVVISATGDGAEKALAALIELVEGKFGEE</sequence>
<gene>
    <name evidence="6" type="ORF">HRJ34_04105</name>
</gene>
<evidence type="ECO:0000256" key="1">
    <source>
        <dbReference type="ARBA" id="ARBA00004496"/>
    </source>
</evidence>
<name>A0A975D4U5_9SPHN</name>
<keyword evidence="4" id="KW-0598">Phosphotransferase system</keyword>
<evidence type="ECO:0000313" key="7">
    <source>
        <dbReference type="Proteomes" id="UP000664914"/>
    </source>
</evidence>
<dbReference type="InterPro" id="IPR035895">
    <property type="entry name" value="HPr-like_sf"/>
</dbReference>
<dbReference type="InterPro" id="IPR000032">
    <property type="entry name" value="HPr-like"/>
</dbReference>
<evidence type="ECO:0000259" key="5">
    <source>
        <dbReference type="PROSITE" id="PS51350"/>
    </source>
</evidence>
<dbReference type="NCBIfam" id="TIGR01003">
    <property type="entry name" value="PTS_HPr_family"/>
    <property type="match status" value="1"/>
</dbReference>
<accession>A0A975D4U5</accession>
<dbReference type="OMA" id="AEVWVTR"/>
<comment type="similarity">
    <text evidence="2">Belongs to the HPr family.</text>
</comment>
<dbReference type="Gene3D" id="3.30.1340.10">
    <property type="entry name" value="HPr-like"/>
    <property type="match status" value="1"/>
</dbReference>
<dbReference type="Proteomes" id="UP000664914">
    <property type="component" value="Chromosome"/>
</dbReference>
<dbReference type="PROSITE" id="PS51350">
    <property type="entry name" value="PTS_HPR_DOM"/>
    <property type="match status" value="1"/>
</dbReference>
<dbReference type="RefSeq" id="WP_011951245.1">
    <property type="nucleotide sequence ID" value="NZ_CP059319.1"/>
</dbReference>
<dbReference type="InterPro" id="IPR050399">
    <property type="entry name" value="HPr"/>
</dbReference>
<evidence type="ECO:0000256" key="3">
    <source>
        <dbReference type="ARBA" id="ARBA00022490"/>
    </source>
</evidence>
<proteinExistence type="inferred from homology"/>
<evidence type="ECO:0000256" key="4">
    <source>
        <dbReference type="ARBA" id="ARBA00022683"/>
    </source>
</evidence>
<comment type="subcellular location">
    <subcellularLocation>
        <location evidence="1">Cytoplasm</location>
    </subcellularLocation>
</comment>
<reference evidence="6" key="2">
    <citation type="submission" date="2021-04" db="EMBL/GenBank/DDBJ databases">
        <title>Isolation and genomic analysis of the ibuprofen-degrading bacterium Sphingomonas strain MPO218.</title>
        <authorList>
            <person name="Aulestia M."/>
            <person name="Flores A."/>
            <person name="Mangas E.L."/>
            <person name="Perez-Pulido A.J."/>
            <person name="Santero E."/>
            <person name="Camacho E.M."/>
        </authorList>
    </citation>
    <scope>NUCLEOTIDE SEQUENCE</scope>
    <source>
        <strain evidence="6">MPO218</strain>
    </source>
</reference>
<reference evidence="6" key="1">
    <citation type="submission" date="2020-07" db="EMBL/GenBank/DDBJ databases">
        <authorList>
            <person name="Camacho E."/>
        </authorList>
    </citation>
    <scope>NUCLEOTIDE SEQUENCE</scope>
    <source>
        <strain evidence="6">MPO218</strain>
    </source>
</reference>
<dbReference type="PROSITE" id="PS00369">
    <property type="entry name" value="PTS_HPR_HIS"/>
    <property type="match status" value="1"/>
</dbReference>
<dbReference type="EMBL" id="CP059319">
    <property type="protein sequence ID" value="QTH22714.1"/>
    <property type="molecule type" value="Genomic_DNA"/>
</dbReference>
<keyword evidence="3" id="KW-0963">Cytoplasm</keyword>
<protein>
    <submittedName>
        <fullName evidence="6">HPr family phosphocarrier protein</fullName>
    </submittedName>
</protein>
<dbReference type="InterPro" id="IPR001020">
    <property type="entry name" value="PTS_HPr_His_P_site"/>
</dbReference>
<dbReference type="SUPFAM" id="SSF55594">
    <property type="entry name" value="HPr-like"/>
    <property type="match status" value="1"/>
</dbReference>
<dbReference type="PANTHER" id="PTHR33705">
    <property type="entry name" value="PHOSPHOCARRIER PROTEIN HPR"/>
    <property type="match status" value="1"/>
</dbReference>
<dbReference type="AlphaFoldDB" id="A0A975D4U5"/>
<feature type="domain" description="HPr" evidence="5">
    <location>
        <begin position="3"/>
        <end position="90"/>
    </location>
</feature>
<dbReference type="GO" id="GO:0009401">
    <property type="term" value="P:phosphoenolpyruvate-dependent sugar phosphotransferase system"/>
    <property type="evidence" value="ECO:0007669"/>
    <property type="project" value="UniProtKB-KW"/>
</dbReference>
<dbReference type="Pfam" id="PF00381">
    <property type="entry name" value="PTS-HPr"/>
    <property type="match status" value="1"/>
</dbReference>
<organism evidence="6 7">
    <name type="scientific">Rhizorhabdus wittichii</name>
    <dbReference type="NCBI Taxonomy" id="160791"/>
    <lineage>
        <taxon>Bacteria</taxon>
        <taxon>Pseudomonadati</taxon>
        <taxon>Pseudomonadota</taxon>
        <taxon>Alphaproteobacteria</taxon>
        <taxon>Sphingomonadales</taxon>
        <taxon>Sphingomonadaceae</taxon>
        <taxon>Rhizorhabdus</taxon>
    </lineage>
</organism>
<dbReference type="PRINTS" id="PR00107">
    <property type="entry name" value="PHOSPHOCPHPR"/>
</dbReference>
<dbReference type="PANTHER" id="PTHR33705:SF2">
    <property type="entry name" value="PHOSPHOCARRIER PROTEIN NPR"/>
    <property type="match status" value="1"/>
</dbReference>
<evidence type="ECO:0000256" key="2">
    <source>
        <dbReference type="ARBA" id="ARBA00010736"/>
    </source>
</evidence>
<dbReference type="CDD" id="cd00367">
    <property type="entry name" value="PTS-HPr_like"/>
    <property type="match status" value="1"/>
</dbReference>
<dbReference type="GO" id="GO:0005737">
    <property type="term" value="C:cytoplasm"/>
    <property type="evidence" value="ECO:0007669"/>
    <property type="project" value="UniProtKB-SubCell"/>
</dbReference>
<evidence type="ECO:0000313" key="6">
    <source>
        <dbReference type="EMBL" id="QTH22714.1"/>
    </source>
</evidence>